<feature type="compositionally biased region" description="Polar residues" evidence="1">
    <location>
        <begin position="203"/>
        <end position="212"/>
    </location>
</feature>
<name>A0A1H2N5X2_9ACTN</name>
<proteinExistence type="predicted"/>
<organism evidence="2 3">
    <name type="scientific">Microlunatus sagamiharensis</name>
    <dbReference type="NCBI Taxonomy" id="546874"/>
    <lineage>
        <taxon>Bacteria</taxon>
        <taxon>Bacillati</taxon>
        <taxon>Actinomycetota</taxon>
        <taxon>Actinomycetes</taxon>
        <taxon>Propionibacteriales</taxon>
        <taxon>Propionibacteriaceae</taxon>
        <taxon>Microlunatus</taxon>
    </lineage>
</organism>
<dbReference type="Proteomes" id="UP000198825">
    <property type="component" value="Chromosome I"/>
</dbReference>
<feature type="region of interest" description="Disordered" evidence="1">
    <location>
        <begin position="201"/>
        <end position="245"/>
    </location>
</feature>
<keyword evidence="3" id="KW-1185">Reference proteome</keyword>
<evidence type="ECO:0000313" key="2">
    <source>
        <dbReference type="EMBL" id="SDV00762.1"/>
    </source>
</evidence>
<reference evidence="3" key="1">
    <citation type="submission" date="2016-10" db="EMBL/GenBank/DDBJ databases">
        <authorList>
            <person name="Varghese N."/>
            <person name="Submissions S."/>
        </authorList>
    </citation>
    <scope>NUCLEOTIDE SEQUENCE [LARGE SCALE GENOMIC DNA]</scope>
    <source>
        <strain evidence="3">DSM 21743</strain>
    </source>
</reference>
<gene>
    <name evidence="2" type="ORF">SAMN04488544_3369</name>
</gene>
<accession>A0A1H2N5X2</accession>
<protein>
    <submittedName>
        <fullName evidence="2">Uncharacterized protein</fullName>
    </submittedName>
</protein>
<dbReference type="EMBL" id="LT629799">
    <property type="protein sequence ID" value="SDV00762.1"/>
    <property type="molecule type" value="Genomic_DNA"/>
</dbReference>
<sequence>MATTAAPPEPEGPRNEHDLGQQIVQVMLEIHEDYADAQSRSGSKHQRVYGQIFADLPDRLRAGLLARRDDVDLRKVGHAGYQVPVIDGALYFPWRPPGGAKPEDVQFGGSTTREGLWRVRRESDVLPLFDDRDDDLVLDRPADADDTERLAALLAAAGEHLRVVIVAMTSSSHQVDRIEWGSATLNPDGMLVWEPELLWDGSTRPTPASTDAPSFASGEAPRPAVSPKIRPEEEGGTAAGPASDA</sequence>
<evidence type="ECO:0000256" key="1">
    <source>
        <dbReference type="SAM" id="MobiDB-lite"/>
    </source>
</evidence>
<dbReference type="OrthoDB" id="4571398at2"/>
<dbReference type="AlphaFoldDB" id="A0A1H2N5X2"/>
<dbReference type="RefSeq" id="WP_091076927.1">
    <property type="nucleotide sequence ID" value="NZ_LT629799.1"/>
</dbReference>
<dbReference type="STRING" id="546874.SAMN04488544_3369"/>
<evidence type="ECO:0000313" key="3">
    <source>
        <dbReference type="Proteomes" id="UP000198825"/>
    </source>
</evidence>